<dbReference type="EMBL" id="PEMW01000065">
    <property type="protein sequence ID" value="RTI59410.1"/>
    <property type="molecule type" value="Genomic_DNA"/>
</dbReference>
<evidence type="ECO:0000313" key="8">
    <source>
        <dbReference type="Proteomes" id="UP000287467"/>
    </source>
</evidence>
<proteinExistence type="predicted"/>
<accession>A0A430UFR9</accession>
<dbReference type="EMBL" id="PEMJ01000366">
    <property type="protein sequence ID" value="RTI10960.1"/>
    <property type="molecule type" value="Genomic_DNA"/>
</dbReference>
<dbReference type="EMBL" id="PELR01000032">
    <property type="protein sequence ID" value="RTH06627.1"/>
    <property type="molecule type" value="Genomic_DNA"/>
</dbReference>
<name>A0A430UFR9_THESC</name>
<dbReference type="Proteomes" id="UP000287467">
    <property type="component" value="Unassembled WGS sequence"/>
</dbReference>
<evidence type="ECO:0000313" key="10">
    <source>
        <dbReference type="Proteomes" id="UP000288347"/>
    </source>
</evidence>
<reference evidence="6 7" key="2">
    <citation type="journal article" date="2019" name="Extremophiles">
        <title>Biogeography of thermophiles and predominance of Thermus scotoductus in domestic water heaters.</title>
        <authorList>
            <person name="Wilpiszeski R.L."/>
            <person name="Zhang Z."/>
            <person name="House C.H."/>
        </authorList>
    </citation>
    <scope>NUCLEOTIDE SEQUENCE [LARGE SCALE GENOMIC DNA]</scope>
    <source>
        <strain evidence="3 9">12_S12</strain>
        <strain evidence="4 7">14_S14</strain>
        <strain evidence="2 10">16_S16</strain>
        <strain evidence="5 8">1_S1</strain>
        <strain evidence="1 6">32_S32</strain>
    </source>
</reference>
<dbReference type="Proteomes" id="UP000286910">
    <property type="component" value="Unassembled WGS sequence"/>
</dbReference>
<evidence type="ECO:0000313" key="9">
    <source>
        <dbReference type="Proteomes" id="UP000287962"/>
    </source>
</evidence>
<evidence type="ECO:0000313" key="6">
    <source>
        <dbReference type="Proteomes" id="UP000286910"/>
    </source>
</evidence>
<evidence type="ECO:0000313" key="4">
    <source>
        <dbReference type="EMBL" id="RTI10960.1"/>
    </source>
</evidence>
<dbReference type="EMBL" id="PEML01000048">
    <property type="protein sequence ID" value="RTI09245.1"/>
    <property type="molecule type" value="Genomic_DNA"/>
</dbReference>
<dbReference type="RefSeq" id="WP_038071161.1">
    <property type="nucleotide sequence ID" value="NZ_DAHVNI010000020.1"/>
</dbReference>
<evidence type="ECO:0000313" key="7">
    <source>
        <dbReference type="Proteomes" id="UP000287155"/>
    </source>
</evidence>
<evidence type="ECO:0000313" key="2">
    <source>
        <dbReference type="EMBL" id="RTH98660.1"/>
    </source>
</evidence>
<evidence type="ECO:0008006" key="11">
    <source>
        <dbReference type="Google" id="ProtNLM"/>
    </source>
</evidence>
<keyword evidence="9" id="KW-1185">Reference proteome</keyword>
<reference evidence="3" key="1">
    <citation type="submission" date="2017-10" db="EMBL/GenBank/DDBJ databases">
        <authorList>
            <person name="Wilpiszeski R.L."/>
            <person name="Zhidan Z."/>
            <person name="House C.H."/>
        </authorList>
    </citation>
    <scope>NUCLEOTIDE SEQUENCE</scope>
    <source>
        <strain evidence="3">12_S12</strain>
    </source>
</reference>
<dbReference type="Proteomes" id="UP000288347">
    <property type="component" value="Unassembled WGS sequence"/>
</dbReference>
<dbReference type="EMBL" id="PEMH01000348">
    <property type="protein sequence ID" value="RTH98660.1"/>
    <property type="molecule type" value="Genomic_DNA"/>
</dbReference>
<comment type="caution">
    <text evidence="2">The sequence shown here is derived from an EMBL/GenBank/DDBJ whole genome shotgun (WGS) entry which is preliminary data.</text>
</comment>
<evidence type="ECO:0000313" key="1">
    <source>
        <dbReference type="EMBL" id="RTH06627.1"/>
    </source>
</evidence>
<organism evidence="2 10">
    <name type="scientific">Thermus scotoductus</name>
    <dbReference type="NCBI Taxonomy" id="37636"/>
    <lineage>
        <taxon>Bacteria</taxon>
        <taxon>Thermotogati</taxon>
        <taxon>Deinococcota</taxon>
        <taxon>Deinococci</taxon>
        <taxon>Thermales</taxon>
        <taxon>Thermaceae</taxon>
        <taxon>Thermus</taxon>
    </lineage>
</organism>
<dbReference type="Proteomes" id="UP000287962">
    <property type="component" value="Unassembled WGS sequence"/>
</dbReference>
<dbReference type="Proteomes" id="UP000287155">
    <property type="component" value="Unassembled WGS sequence"/>
</dbReference>
<protein>
    <recommendedName>
        <fullName evidence="11">Carboxypeptidase regulatory-like domain-containing protein</fullName>
    </recommendedName>
</protein>
<evidence type="ECO:0000313" key="3">
    <source>
        <dbReference type="EMBL" id="RTI09245.1"/>
    </source>
</evidence>
<dbReference type="AlphaFoldDB" id="A0A430UFR9"/>
<sequence length="128" mass="14036">MGGKFGLLFLLGLGLALAQAPIPRPKPPEEPKPTWVLRVEVTKAGAPLPGVLVLLQEVSPNRLPIRQSLPRFTGPQGWVELRLEADPKGYLLLLQSREENLRVQAPLAVLLGSWSLGPYRFTLTLTTP</sequence>
<evidence type="ECO:0000313" key="5">
    <source>
        <dbReference type="EMBL" id="RTI59410.1"/>
    </source>
</evidence>
<gene>
    <name evidence="5" type="ORF">CSW14_02765</name>
    <name evidence="3" type="ORF">CSW25_02415</name>
    <name evidence="4" type="ORF">CSW27_13375</name>
    <name evidence="2" type="ORF">CSW29_09295</name>
    <name evidence="1" type="ORF">CSW45_01565</name>
</gene>